<sequence>MAVGIVSCKSRNDFEDGNTVAVLPLVSVIVATYRRDTSLEKALVSLMRQTYEHVEIVVVDDNADDTWNNKVKSIIDNFESKINKRIKYIQNKVNKGSAETRNIGIKTASGEYITFLDDDDIYLPNKIKNQVEYMIENESDFSITDLFLYGENGKLLERRNRKYIKKTTKTDLLRYHLMHHMTGTDTIMFKREFIVSIGGFPPINVGDEFYLMHKAIESGGKFGYLAVCDIKAYVHTNTDGLSSGKSKIEGENNLFEYKKQFFSQLTKKDIRYIKMRHYAVLAFAELRRKNYTDFAKYSINAFITSPIYSLKLFLKIG</sequence>
<dbReference type="RefSeq" id="WP_248267833.1">
    <property type="nucleotide sequence ID" value="NZ_CP096034.1"/>
</dbReference>
<evidence type="ECO:0000313" key="4">
    <source>
        <dbReference type="Proteomes" id="UP000830639"/>
    </source>
</evidence>
<comment type="similarity">
    <text evidence="1">Belongs to the glycosyltransferase 2 family.</text>
</comment>
<dbReference type="InterPro" id="IPR001173">
    <property type="entry name" value="Glyco_trans_2-like"/>
</dbReference>
<dbReference type="EMBL" id="CP096034">
    <property type="protein sequence ID" value="UPM54747.1"/>
    <property type="molecule type" value="Genomic_DNA"/>
</dbReference>
<proteinExistence type="inferred from homology"/>
<evidence type="ECO:0000256" key="1">
    <source>
        <dbReference type="ARBA" id="ARBA00006739"/>
    </source>
</evidence>
<dbReference type="Gene3D" id="3.90.550.10">
    <property type="entry name" value="Spore Coat Polysaccharide Biosynthesis Protein SpsA, Chain A"/>
    <property type="match status" value="1"/>
</dbReference>
<dbReference type="SUPFAM" id="SSF53448">
    <property type="entry name" value="Nucleotide-diphospho-sugar transferases"/>
    <property type="match status" value="1"/>
</dbReference>
<organism evidence="3 4">
    <name type="scientific">Gottfriedia acidiceleris</name>
    <dbReference type="NCBI Taxonomy" id="371036"/>
    <lineage>
        <taxon>Bacteria</taxon>
        <taxon>Bacillati</taxon>
        <taxon>Bacillota</taxon>
        <taxon>Bacilli</taxon>
        <taxon>Bacillales</taxon>
        <taxon>Bacillaceae</taxon>
        <taxon>Gottfriedia</taxon>
    </lineage>
</organism>
<evidence type="ECO:0000259" key="2">
    <source>
        <dbReference type="Pfam" id="PF00535"/>
    </source>
</evidence>
<dbReference type="Pfam" id="PF00535">
    <property type="entry name" value="Glycos_transf_2"/>
    <property type="match status" value="1"/>
</dbReference>
<accession>A0ABY4JLM8</accession>
<dbReference type="PANTHER" id="PTHR22916">
    <property type="entry name" value="GLYCOSYLTRANSFERASE"/>
    <property type="match status" value="1"/>
</dbReference>
<keyword evidence="4" id="KW-1185">Reference proteome</keyword>
<name>A0ABY4JLM8_9BACI</name>
<gene>
    <name evidence="3" type="ORF">MY490_02415</name>
</gene>
<reference evidence="3 4" key="1">
    <citation type="submission" date="2022-04" db="EMBL/GenBank/DDBJ databases">
        <title>Mechanism of arsenic methylation and mitigation arsenic toxicity by Bacillus sp. LH14 from an Arsenic-Contaminated Paddy Soil.</title>
        <authorList>
            <person name="Wang D."/>
        </authorList>
    </citation>
    <scope>NUCLEOTIDE SEQUENCE [LARGE SCALE GENOMIC DNA]</scope>
    <source>
        <strain evidence="3 4">LH14</strain>
    </source>
</reference>
<dbReference type="PANTHER" id="PTHR22916:SF3">
    <property type="entry name" value="UDP-GLCNAC:BETAGAL BETA-1,3-N-ACETYLGLUCOSAMINYLTRANSFERASE-LIKE PROTEIN 1"/>
    <property type="match status" value="1"/>
</dbReference>
<evidence type="ECO:0000313" key="3">
    <source>
        <dbReference type="EMBL" id="UPM54747.1"/>
    </source>
</evidence>
<dbReference type="Proteomes" id="UP000830639">
    <property type="component" value="Chromosome"/>
</dbReference>
<dbReference type="CDD" id="cd00761">
    <property type="entry name" value="Glyco_tranf_GTA_type"/>
    <property type="match status" value="1"/>
</dbReference>
<dbReference type="InterPro" id="IPR029044">
    <property type="entry name" value="Nucleotide-diphossugar_trans"/>
</dbReference>
<protein>
    <submittedName>
        <fullName evidence="3">Glycosyltransferase</fullName>
    </submittedName>
</protein>
<feature type="domain" description="Glycosyltransferase 2-like" evidence="2">
    <location>
        <begin position="27"/>
        <end position="190"/>
    </location>
</feature>